<keyword evidence="3" id="KW-1185">Reference proteome</keyword>
<dbReference type="Proteomes" id="UP000719412">
    <property type="component" value="Unassembled WGS sequence"/>
</dbReference>
<feature type="region of interest" description="Disordered" evidence="1">
    <location>
        <begin position="77"/>
        <end position="144"/>
    </location>
</feature>
<gene>
    <name evidence="2" type="ORF">GEV33_013864</name>
</gene>
<feature type="compositionally biased region" description="Pro residues" evidence="1">
    <location>
        <begin position="77"/>
        <end position="91"/>
    </location>
</feature>
<evidence type="ECO:0000313" key="3">
    <source>
        <dbReference type="Proteomes" id="UP000719412"/>
    </source>
</evidence>
<reference evidence="2" key="1">
    <citation type="journal article" date="2020" name="J Insects Food Feed">
        <title>The yellow mealworm (Tenebrio molitor) genome: a resource for the emerging insects as food and feed industry.</title>
        <authorList>
            <person name="Eriksson T."/>
            <person name="Andere A."/>
            <person name="Kelstrup H."/>
            <person name="Emery V."/>
            <person name="Picard C."/>
        </authorList>
    </citation>
    <scope>NUCLEOTIDE SEQUENCE</scope>
    <source>
        <strain evidence="2">Stoneville</strain>
        <tissue evidence="2">Whole head</tissue>
    </source>
</reference>
<sequence length="228" mass="25058">MPNKGIIVTLLVLVVFFIMHAAIAQVLLEIFFPYENVLSVAGGGFVFIFRFVGAACCEHLSLVGASGVDTALRRFAPPPPPPRITTPPTPPLHGHLRPRYEPEQPRYHSTDSTGMMEGRKLELGKRGQARIRDERPRTLEEQGTGDVAQATINQDLDLIKSCIEVTRVAARRAAVPDKDGAPRDGEGLLPFYCPTDDRLESEPRPVLTPSLHLSKCNSLIMSLLPFAL</sequence>
<dbReference type="EMBL" id="JABDTM020028449">
    <property type="protein sequence ID" value="KAH0808925.1"/>
    <property type="molecule type" value="Genomic_DNA"/>
</dbReference>
<protein>
    <submittedName>
        <fullName evidence="2">Uncharacterized protein</fullName>
    </submittedName>
</protein>
<comment type="caution">
    <text evidence="2">The sequence shown here is derived from an EMBL/GenBank/DDBJ whole genome shotgun (WGS) entry which is preliminary data.</text>
</comment>
<evidence type="ECO:0000313" key="2">
    <source>
        <dbReference type="EMBL" id="KAH0808925.1"/>
    </source>
</evidence>
<name>A0A8J6L633_TENMO</name>
<dbReference type="AlphaFoldDB" id="A0A8J6L633"/>
<accession>A0A8J6L633</accession>
<feature type="compositionally biased region" description="Basic and acidic residues" evidence="1">
    <location>
        <begin position="117"/>
        <end position="140"/>
    </location>
</feature>
<reference evidence="2" key="2">
    <citation type="submission" date="2021-08" db="EMBL/GenBank/DDBJ databases">
        <authorList>
            <person name="Eriksson T."/>
        </authorList>
    </citation>
    <scope>NUCLEOTIDE SEQUENCE</scope>
    <source>
        <strain evidence="2">Stoneville</strain>
        <tissue evidence="2">Whole head</tissue>
    </source>
</reference>
<proteinExistence type="predicted"/>
<feature type="compositionally biased region" description="Basic and acidic residues" evidence="1">
    <location>
        <begin position="98"/>
        <end position="109"/>
    </location>
</feature>
<evidence type="ECO:0000256" key="1">
    <source>
        <dbReference type="SAM" id="MobiDB-lite"/>
    </source>
</evidence>
<organism evidence="2 3">
    <name type="scientific">Tenebrio molitor</name>
    <name type="common">Yellow mealworm beetle</name>
    <dbReference type="NCBI Taxonomy" id="7067"/>
    <lineage>
        <taxon>Eukaryota</taxon>
        <taxon>Metazoa</taxon>
        <taxon>Ecdysozoa</taxon>
        <taxon>Arthropoda</taxon>
        <taxon>Hexapoda</taxon>
        <taxon>Insecta</taxon>
        <taxon>Pterygota</taxon>
        <taxon>Neoptera</taxon>
        <taxon>Endopterygota</taxon>
        <taxon>Coleoptera</taxon>
        <taxon>Polyphaga</taxon>
        <taxon>Cucujiformia</taxon>
        <taxon>Tenebrionidae</taxon>
        <taxon>Tenebrio</taxon>
    </lineage>
</organism>